<dbReference type="Pfam" id="PF13439">
    <property type="entry name" value="Glyco_transf_4"/>
    <property type="match status" value="1"/>
</dbReference>
<evidence type="ECO:0000313" key="2">
    <source>
        <dbReference type="EMBL" id="QDT14164.1"/>
    </source>
</evidence>
<keyword evidence="3" id="KW-1185">Reference proteome</keyword>
<reference evidence="2 3" key="1">
    <citation type="submission" date="2019-02" db="EMBL/GenBank/DDBJ databases">
        <title>Deep-cultivation of Planctomycetes and their phenomic and genomic characterization uncovers novel biology.</title>
        <authorList>
            <person name="Wiegand S."/>
            <person name="Jogler M."/>
            <person name="Boedeker C."/>
            <person name="Pinto D."/>
            <person name="Vollmers J."/>
            <person name="Rivas-Marin E."/>
            <person name="Kohn T."/>
            <person name="Peeters S.H."/>
            <person name="Heuer A."/>
            <person name="Rast P."/>
            <person name="Oberbeckmann S."/>
            <person name="Bunk B."/>
            <person name="Jeske O."/>
            <person name="Meyerdierks A."/>
            <person name="Storesund J.E."/>
            <person name="Kallscheuer N."/>
            <person name="Luecker S."/>
            <person name="Lage O.M."/>
            <person name="Pohl T."/>
            <person name="Merkel B.J."/>
            <person name="Hornburger P."/>
            <person name="Mueller R.-W."/>
            <person name="Bruemmer F."/>
            <person name="Labrenz M."/>
            <person name="Spormann A.M."/>
            <person name="Op den Camp H."/>
            <person name="Overmann J."/>
            <person name="Amann R."/>
            <person name="Jetten M.S.M."/>
            <person name="Mascher T."/>
            <person name="Medema M.H."/>
            <person name="Devos D.P."/>
            <person name="Kaster A.-K."/>
            <person name="Ovreas L."/>
            <person name="Rohde M."/>
            <person name="Galperin M.Y."/>
            <person name="Jogler C."/>
        </authorList>
    </citation>
    <scope>NUCLEOTIDE SEQUENCE [LARGE SCALE GENOMIC DNA]</scope>
    <source>
        <strain evidence="2 3">CA12</strain>
    </source>
</reference>
<dbReference type="KEGG" id="acaf:CA12_02320"/>
<keyword evidence="2" id="KW-0808">Transferase</keyword>
<protein>
    <submittedName>
        <fullName evidence="2">Glycosyltransferase EpsD</fullName>
        <ecNumber evidence="2">2.4.-.-</ecNumber>
    </submittedName>
</protein>
<dbReference type="RefSeq" id="WP_145356790.1">
    <property type="nucleotide sequence ID" value="NZ_CP036265.1"/>
</dbReference>
<sequence length="398" mass="42466">MSVLPTIGVLLHSLDVGGAEVLVARTAAALAPAGAGPRVRFAFACLDRAGTMAEELAAAGHPVETLDRRAGLDLRCARRVREWAADRRVDLLHAHQYTPFVYAALSRLPPTRRALGGPPILFTEHGRFHPDLPSRKRAAFNRLALRRRDRVVAVGEGVKRALIDNEGLPAERIRVIYNGVDLAPYAAEPDAAAAEHRAAVRGEFGVPDDNFLAVQVARLDPIKDHATAVRAVREANRAEGRRVRLLVVGEGPERGRVEEVIRAEGAGDFVTLAGLRRDVPRLWAAADCGLLTSVSEGIPLTVIEAMAAGRPVVATDVGGLREVLGGARVESCGRLAGAGDAAALGAALREFADAPAAAATLGTVGRRRAFERFGEDRMVEAYAELYQQMAASHGRRAD</sequence>
<dbReference type="GO" id="GO:0016757">
    <property type="term" value="F:glycosyltransferase activity"/>
    <property type="evidence" value="ECO:0007669"/>
    <property type="project" value="UniProtKB-KW"/>
</dbReference>
<dbReference type="Proteomes" id="UP000318741">
    <property type="component" value="Chromosome"/>
</dbReference>
<organism evidence="2 3">
    <name type="scientific">Alienimonas californiensis</name>
    <dbReference type="NCBI Taxonomy" id="2527989"/>
    <lineage>
        <taxon>Bacteria</taxon>
        <taxon>Pseudomonadati</taxon>
        <taxon>Planctomycetota</taxon>
        <taxon>Planctomycetia</taxon>
        <taxon>Planctomycetales</taxon>
        <taxon>Planctomycetaceae</taxon>
        <taxon>Alienimonas</taxon>
    </lineage>
</organism>
<dbReference type="InterPro" id="IPR028098">
    <property type="entry name" value="Glyco_trans_4-like_N"/>
</dbReference>
<dbReference type="PANTHER" id="PTHR12526">
    <property type="entry name" value="GLYCOSYLTRANSFERASE"/>
    <property type="match status" value="1"/>
</dbReference>
<dbReference type="OrthoDB" id="232381at2"/>
<gene>
    <name evidence="2" type="primary">epsD_1</name>
    <name evidence="2" type="ORF">CA12_02320</name>
</gene>
<dbReference type="AlphaFoldDB" id="A0A517P448"/>
<name>A0A517P448_9PLAN</name>
<dbReference type="EMBL" id="CP036265">
    <property type="protein sequence ID" value="QDT14164.1"/>
    <property type="molecule type" value="Genomic_DNA"/>
</dbReference>
<accession>A0A517P448</accession>
<dbReference type="SUPFAM" id="SSF53756">
    <property type="entry name" value="UDP-Glycosyltransferase/glycogen phosphorylase"/>
    <property type="match status" value="1"/>
</dbReference>
<dbReference type="Gene3D" id="3.40.50.2000">
    <property type="entry name" value="Glycogen Phosphorylase B"/>
    <property type="match status" value="2"/>
</dbReference>
<proteinExistence type="predicted"/>
<keyword evidence="2" id="KW-0328">Glycosyltransferase</keyword>
<feature type="domain" description="Glycosyltransferase subfamily 4-like N-terminal" evidence="1">
    <location>
        <begin position="16"/>
        <end position="183"/>
    </location>
</feature>
<dbReference type="EC" id="2.4.-.-" evidence="2"/>
<dbReference type="Pfam" id="PF13692">
    <property type="entry name" value="Glyco_trans_1_4"/>
    <property type="match status" value="1"/>
</dbReference>
<evidence type="ECO:0000313" key="3">
    <source>
        <dbReference type="Proteomes" id="UP000318741"/>
    </source>
</evidence>
<evidence type="ECO:0000259" key="1">
    <source>
        <dbReference type="Pfam" id="PF13439"/>
    </source>
</evidence>